<evidence type="ECO:0000313" key="2">
    <source>
        <dbReference type="Proteomes" id="UP000184330"/>
    </source>
</evidence>
<sequence length="387" mass="43659">MRCVQLLLSHVTDLLSIPSASLFKGEHIELNFGGTNSSPEMSRKLSNDLAGHAPSMNAAQVAPSSLAKQMLVQRDCHSIAMHSCPSTSPQLLFHSGSINTSHSLQHQQPLAIDTPYIVRYQPAFATNSALATNPPFVTDSTIPYEMYAIDKAIKATSTFTPPLNPILQAIKDRSPLKYWRLGVITPPFNALEILKRLASTNKPRIRNIKVESKPHFSNGPGKQIQLWVDVVLEAMITPDGPRGNSFCLKTRTIANSEEEGTPIVAEKMLALLWEDPKCVRKYYYDVPNFFDHLELATFWPPCSNEPKFMQSFIQWFNTPRSTAKEWDQKMKEATRRTRRKEWYSHEDHSGARVCKYCLNITRAKIREVESPRRDEVLQECGVGCAMG</sequence>
<proteinExistence type="predicted"/>
<dbReference type="EMBL" id="FJOG01000001">
    <property type="protein sequence ID" value="CZR51299.1"/>
    <property type="molecule type" value="Genomic_DNA"/>
</dbReference>
<accession>A0A1L7WEZ9</accession>
<evidence type="ECO:0000313" key="1">
    <source>
        <dbReference type="EMBL" id="CZR51299.1"/>
    </source>
</evidence>
<gene>
    <name evidence="1" type="ORF">PAC_01174</name>
</gene>
<keyword evidence="2" id="KW-1185">Reference proteome</keyword>
<protein>
    <submittedName>
        <fullName evidence="1">Uncharacterized protein</fullName>
    </submittedName>
</protein>
<organism evidence="1 2">
    <name type="scientific">Phialocephala subalpina</name>
    <dbReference type="NCBI Taxonomy" id="576137"/>
    <lineage>
        <taxon>Eukaryota</taxon>
        <taxon>Fungi</taxon>
        <taxon>Dikarya</taxon>
        <taxon>Ascomycota</taxon>
        <taxon>Pezizomycotina</taxon>
        <taxon>Leotiomycetes</taxon>
        <taxon>Helotiales</taxon>
        <taxon>Mollisiaceae</taxon>
        <taxon>Phialocephala</taxon>
        <taxon>Phialocephala fortinii species complex</taxon>
    </lineage>
</organism>
<dbReference type="OrthoDB" id="10518768at2759"/>
<name>A0A1L7WEZ9_9HELO</name>
<reference evidence="1 2" key="1">
    <citation type="submission" date="2016-03" db="EMBL/GenBank/DDBJ databases">
        <authorList>
            <person name="Ploux O."/>
        </authorList>
    </citation>
    <scope>NUCLEOTIDE SEQUENCE [LARGE SCALE GENOMIC DNA]</scope>
    <source>
        <strain evidence="1 2">UAMH 11012</strain>
    </source>
</reference>
<dbReference type="AlphaFoldDB" id="A0A1L7WEZ9"/>
<dbReference type="Proteomes" id="UP000184330">
    <property type="component" value="Unassembled WGS sequence"/>
</dbReference>